<sequence length="83" mass="9309">MSETESVTVTVMVEPETLVSLAARVGEEYHDRGALTTDDIDQLVSDHFELEPVFEVKGVEQPVDEWLTEHTHIELEGDGINNE</sequence>
<keyword evidence="2" id="KW-1185">Reference proteome</keyword>
<evidence type="ECO:0000313" key="1">
    <source>
        <dbReference type="EMBL" id="SEU00697.1"/>
    </source>
</evidence>
<organism evidence="1 2">
    <name type="scientific">Natrinema hispanicum</name>
    <dbReference type="NCBI Taxonomy" id="392421"/>
    <lineage>
        <taxon>Archaea</taxon>
        <taxon>Methanobacteriati</taxon>
        <taxon>Methanobacteriota</taxon>
        <taxon>Stenosarchaea group</taxon>
        <taxon>Halobacteria</taxon>
        <taxon>Halobacteriales</taxon>
        <taxon>Natrialbaceae</taxon>
        <taxon>Natrinema</taxon>
    </lineage>
</organism>
<evidence type="ECO:0000313" key="2">
    <source>
        <dbReference type="Proteomes" id="UP000199320"/>
    </source>
</evidence>
<gene>
    <name evidence="1" type="ORF">SAMN04488694_1261</name>
</gene>
<dbReference type="OrthoDB" id="378451at2157"/>
<reference evidence="2" key="1">
    <citation type="submission" date="2016-10" db="EMBL/GenBank/DDBJ databases">
        <authorList>
            <person name="Varghese N."/>
            <person name="Submissions S."/>
        </authorList>
    </citation>
    <scope>NUCLEOTIDE SEQUENCE [LARGE SCALE GENOMIC DNA]</scope>
    <source>
        <strain evidence="2">CDM_6</strain>
    </source>
</reference>
<accession>A0A1I0ITZ4</accession>
<proteinExistence type="predicted"/>
<protein>
    <submittedName>
        <fullName evidence="1">Uncharacterized protein</fullName>
    </submittedName>
</protein>
<dbReference type="Proteomes" id="UP000199320">
    <property type="component" value="Unassembled WGS sequence"/>
</dbReference>
<dbReference type="STRING" id="392421.SAMN04488694_1261"/>
<dbReference type="AlphaFoldDB" id="A0A1I0ITZ4"/>
<dbReference type="RefSeq" id="WP_092934895.1">
    <property type="nucleotide sequence ID" value="NZ_FOIC01000026.1"/>
</dbReference>
<name>A0A1I0ITZ4_9EURY</name>
<dbReference type="EMBL" id="FOIC01000026">
    <property type="protein sequence ID" value="SEU00697.1"/>
    <property type="molecule type" value="Genomic_DNA"/>
</dbReference>